<comment type="similarity">
    <text evidence="2">Belongs to the CDP-alcohol phosphatidyltransferase class-I family.</text>
</comment>
<keyword evidence="3" id="KW-1133">Transmembrane helix</keyword>
<dbReference type="InterPro" id="IPR043130">
    <property type="entry name" value="CDP-OH_PTrfase_TM_dom"/>
</dbReference>
<keyword evidence="3" id="KW-0812">Transmembrane</keyword>
<dbReference type="InterPro" id="IPR000462">
    <property type="entry name" value="CDP-OH_P_trans"/>
</dbReference>
<proteinExistence type="inferred from homology"/>
<keyword evidence="1 2" id="KW-0808">Transferase</keyword>
<dbReference type="RefSeq" id="WP_272098007.1">
    <property type="nucleotide sequence ID" value="NZ_JAQNDK010000003.1"/>
</dbReference>
<evidence type="ECO:0008006" key="6">
    <source>
        <dbReference type="Google" id="ProtNLM"/>
    </source>
</evidence>
<dbReference type="PROSITE" id="PS00379">
    <property type="entry name" value="CDP_ALCOHOL_P_TRANSF"/>
    <property type="match status" value="1"/>
</dbReference>
<organism evidence="4 5">
    <name type="scientific">Sorangium atrum</name>
    <dbReference type="NCBI Taxonomy" id="2995308"/>
    <lineage>
        <taxon>Bacteria</taxon>
        <taxon>Pseudomonadati</taxon>
        <taxon>Myxococcota</taxon>
        <taxon>Polyangia</taxon>
        <taxon>Polyangiales</taxon>
        <taxon>Polyangiaceae</taxon>
        <taxon>Sorangium</taxon>
    </lineage>
</organism>
<dbReference type="Gene3D" id="1.20.120.1760">
    <property type="match status" value="1"/>
</dbReference>
<evidence type="ECO:0000313" key="4">
    <source>
        <dbReference type="EMBL" id="MDC0680954.1"/>
    </source>
</evidence>
<keyword evidence="5" id="KW-1185">Reference proteome</keyword>
<evidence type="ECO:0000256" key="2">
    <source>
        <dbReference type="RuleBase" id="RU003750"/>
    </source>
</evidence>
<evidence type="ECO:0000256" key="3">
    <source>
        <dbReference type="SAM" id="Phobius"/>
    </source>
</evidence>
<dbReference type="EMBL" id="JAQNDK010000003">
    <property type="protein sequence ID" value="MDC0680954.1"/>
    <property type="molecule type" value="Genomic_DNA"/>
</dbReference>
<comment type="caution">
    <text evidence="4">The sequence shown here is derived from an EMBL/GenBank/DDBJ whole genome shotgun (WGS) entry which is preliminary data.</text>
</comment>
<dbReference type="Pfam" id="PF01066">
    <property type="entry name" value="CDP-OH_P_transf"/>
    <property type="match status" value="1"/>
</dbReference>
<protein>
    <recommendedName>
        <fullName evidence="6">CDP-alcohol phosphatidyltransferase</fullName>
    </recommendedName>
</protein>
<sequence length="177" mass="19580">MLELSYLLDCADGMLARHKQLASKEGHLFDFFTDELKAVLLSGALSMRLFSAGGLGLDGGRWPGGDPRFLLAGVVGVAVIASAISLTNFVRRPEISGKETSVSAYYETATEERPRSSAARAAALVMTFLRFLNHYPSHIWAFALADRLDVFFWMYVLINLLYLAKGWLGLLLRFGRS</sequence>
<accession>A0ABT5C5D7</accession>
<dbReference type="Proteomes" id="UP001217485">
    <property type="component" value="Unassembled WGS sequence"/>
</dbReference>
<keyword evidence="3" id="KW-0472">Membrane</keyword>
<evidence type="ECO:0000313" key="5">
    <source>
        <dbReference type="Proteomes" id="UP001217485"/>
    </source>
</evidence>
<gene>
    <name evidence="4" type="ORF">POL72_24665</name>
</gene>
<name>A0ABT5C5D7_9BACT</name>
<evidence type="ECO:0000256" key="1">
    <source>
        <dbReference type="ARBA" id="ARBA00022679"/>
    </source>
</evidence>
<reference evidence="4 5" key="1">
    <citation type="submission" date="2023-01" db="EMBL/GenBank/DDBJ databases">
        <title>Minimal conservation of predation-associated metabolite biosynthetic gene clusters underscores biosynthetic potential of Myxococcota including descriptions for ten novel species: Archangium lansinium sp. nov., Myxococcus landrumus sp. nov., Nannocystis bai.</title>
        <authorList>
            <person name="Ahearne A."/>
            <person name="Stevens C."/>
            <person name="Dowd S."/>
        </authorList>
    </citation>
    <scope>NUCLEOTIDE SEQUENCE [LARGE SCALE GENOMIC DNA]</scope>
    <source>
        <strain evidence="4 5">WIWO2</strain>
    </source>
</reference>
<feature type="transmembrane region" description="Helical" evidence="3">
    <location>
        <begin position="150"/>
        <end position="172"/>
    </location>
</feature>
<dbReference type="InterPro" id="IPR048254">
    <property type="entry name" value="CDP_ALCOHOL_P_TRANSF_CS"/>
</dbReference>
<feature type="transmembrane region" description="Helical" evidence="3">
    <location>
        <begin position="69"/>
        <end position="90"/>
    </location>
</feature>